<accession>A0ABW4VG77</accession>
<dbReference type="NCBIfam" id="TIGR04256">
    <property type="entry name" value="GxxExxY"/>
    <property type="match status" value="1"/>
</dbReference>
<gene>
    <name evidence="1" type="ORF">ACFSKL_00895</name>
</gene>
<name>A0ABW4VG77_9BACT</name>
<dbReference type="Gene3D" id="3.90.320.10">
    <property type="match status" value="1"/>
</dbReference>
<dbReference type="RefSeq" id="WP_376882503.1">
    <property type="nucleotide sequence ID" value="NZ_JBHUHR010000001.1"/>
</dbReference>
<evidence type="ECO:0000313" key="2">
    <source>
        <dbReference type="Proteomes" id="UP001597361"/>
    </source>
</evidence>
<reference evidence="2" key="1">
    <citation type="journal article" date="2019" name="Int. J. Syst. Evol. Microbiol.">
        <title>The Global Catalogue of Microorganisms (GCM) 10K type strain sequencing project: providing services to taxonomists for standard genome sequencing and annotation.</title>
        <authorList>
            <consortium name="The Broad Institute Genomics Platform"/>
            <consortium name="The Broad Institute Genome Sequencing Center for Infectious Disease"/>
            <person name="Wu L."/>
            <person name="Ma J."/>
        </authorList>
    </citation>
    <scope>NUCLEOTIDE SEQUENCE [LARGE SCALE GENOMIC DNA]</scope>
    <source>
        <strain evidence="2">CGMCC 1.15180</strain>
    </source>
</reference>
<comment type="caution">
    <text evidence="1">The sequence shown here is derived from an EMBL/GenBank/DDBJ whole genome shotgun (WGS) entry which is preliminary data.</text>
</comment>
<dbReference type="InterPro" id="IPR011604">
    <property type="entry name" value="PDDEXK-like_dom_sf"/>
</dbReference>
<evidence type="ECO:0000313" key="1">
    <source>
        <dbReference type="EMBL" id="MFD2033322.1"/>
    </source>
</evidence>
<dbReference type="Proteomes" id="UP001597361">
    <property type="component" value="Unassembled WGS sequence"/>
</dbReference>
<proteinExistence type="predicted"/>
<dbReference type="Pfam" id="PF13366">
    <property type="entry name" value="PDDEXK_3"/>
    <property type="match status" value="1"/>
</dbReference>
<dbReference type="InterPro" id="IPR026350">
    <property type="entry name" value="GxxExxY"/>
</dbReference>
<sequence length="125" mass="14229">MLENDISYKIRGAIYDVYNGLGAGLLESVYVAALEWELIKQGLDVKREVPVPVYYKDVKLDLGFRIDLLVENKVIIEVKSVEKLAEVHHKQILTYLKITELKLGVLVNFNVARINDGIFRKVNGL</sequence>
<organism evidence="1 2">
    <name type="scientific">Belliella marina</name>
    <dbReference type="NCBI Taxonomy" id="1644146"/>
    <lineage>
        <taxon>Bacteria</taxon>
        <taxon>Pseudomonadati</taxon>
        <taxon>Bacteroidota</taxon>
        <taxon>Cytophagia</taxon>
        <taxon>Cytophagales</taxon>
        <taxon>Cyclobacteriaceae</taxon>
        <taxon>Belliella</taxon>
    </lineage>
</organism>
<dbReference type="EMBL" id="JBHUHR010000001">
    <property type="protein sequence ID" value="MFD2033322.1"/>
    <property type="molecule type" value="Genomic_DNA"/>
</dbReference>
<protein>
    <submittedName>
        <fullName evidence="1">GxxExxY protein</fullName>
    </submittedName>
</protein>
<keyword evidence="2" id="KW-1185">Reference proteome</keyword>